<evidence type="ECO:0000256" key="2">
    <source>
        <dbReference type="ARBA" id="ARBA00022692"/>
    </source>
</evidence>
<sequence>MIPLTSIDWFIVALVSLGMARGFTTGGVRQLLGLVGFVAAVVVGISAMESMGRLVAESLKLSPRVGPLLGFLVVFMAVLLCVWLIIQATEALLGAVKLSLFNRLLGMLIGGVKAVLLLSLLFLILQALNWPKANARRASLLYEPVATVLPTAWDFVAARAPEAQRLVERFSALKD</sequence>
<name>A0A7V2B0M7_RHOMR</name>
<keyword evidence="3 5" id="KW-1133">Transmembrane helix</keyword>
<dbReference type="AlphaFoldDB" id="A0A7V2B0M7"/>
<comment type="subcellular location">
    <subcellularLocation>
        <location evidence="1">Membrane</location>
        <topology evidence="1">Multi-pass membrane protein</topology>
    </subcellularLocation>
</comment>
<keyword evidence="2 5" id="KW-0812">Transmembrane</keyword>
<evidence type="ECO:0000256" key="1">
    <source>
        <dbReference type="ARBA" id="ARBA00004141"/>
    </source>
</evidence>
<dbReference type="PANTHER" id="PTHR36926">
    <property type="entry name" value="COLICIN V PRODUCTION PROTEIN"/>
    <property type="match status" value="1"/>
</dbReference>
<feature type="transmembrane region" description="Helical" evidence="5">
    <location>
        <begin position="30"/>
        <end position="48"/>
    </location>
</feature>
<dbReference type="EMBL" id="DSGB01000005">
    <property type="protein sequence ID" value="HER96101.1"/>
    <property type="molecule type" value="Genomic_DNA"/>
</dbReference>
<dbReference type="GO" id="GO:0009403">
    <property type="term" value="P:toxin biosynthetic process"/>
    <property type="evidence" value="ECO:0007669"/>
    <property type="project" value="InterPro"/>
</dbReference>
<comment type="caution">
    <text evidence="6">The sequence shown here is derived from an EMBL/GenBank/DDBJ whole genome shotgun (WGS) entry which is preliminary data.</text>
</comment>
<dbReference type="InterPro" id="IPR052719">
    <property type="entry name" value="CvpA-like"/>
</dbReference>
<gene>
    <name evidence="6" type="ORF">ENO59_06235</name>
</gene>
<feature type="transmembrane region" description="Helical" evidence="5">
    <location>
        <begin position="106"/>
        <end position="128"/>
    </location>
</feature>
<evidence type="ECO:0000256" key="5">
    <source>
        <dbReference type="SAM" id="Phobius"/>
    </source>
</evidence>
<evidence type="ECO:0000256" key="3">
    <source>
        <dbReference type="ARBA" id="ARBA00022989"/>
    </source>
</evidence>
<evidence type="ECO:0000313" key="6">
    <source>
        <dbReference type="EMBL" id="HER96101.1"/>
    </source>
</evidence>
<reference evidence="6" key="1">
    <citation type="journal article" date="2020" name="mSystems">
        <title>Genome- and Community-Level Interaction Insights into Carbon Utilization and Element Cycling Functions of Hydrothermarchaeota in Hydrothermal Sediment.</title>
        <authorList>
            <person name="Zhou Z."/>
            <person name="Liu Y."/>
            <person name="Xu W."/>
            <person name="Pan J."/>
            <person name="Luo Z.H."/>
            <person name="Li M."/>
        </authorList>
    </citation>
    <scope>NUCLEOTIDE SEQUENCE [LARGE SCALE GENOMIC DNA]</scope>
    <source>
        <strain evidence="6">SpSt-143</strain>
    </source>
</reference>
<evidence type="ECO:0000256" key="4">
    <source>
        <dbReference type="ARBA" id="ARBA00023136"/>
    </source>
</evidence>
<dbReference type="GO" id="GO:0016020">
    <property type="term" value="C:membrane"/>
    <property type="evidence" value="ECO:0007669"/>
    <property type="project" value="UniProtKB-SubCell"/>
</dbReference>
<feature type="transmembrane region" description="Helical" evidence="5">
    <location>
        <begin position="68"/>
        <end position="86"/>
    </location>
</feature>
<keyword evidence="4 5" id="KW-0472">Membrane</keyword>
<dbReference type="PANTHER" id="PTHR36926:SF1">
    <property type="entry name" value="COLICIN V PRODUCTION PROTEIN"/>
    <property type="match status" value="1"/>
</dbReference>
<accession>A0A7V2B0M7</accession>
<dbReference type="InterPro" id="IPR003825">
    <property type="entry name" value="Colicin-V_CvpA"/>
</dbReference>
<proteinExistence type="predicted"/>
<dbReference type="Pfam" id="PF02674">
    <property type="entry name" value="Colicin_V"/>
    <property type="match status" value="1"/>
</dbReference>
<protein>
    <submittedName>
        <fullName evidence="6">CvpA family protein</fullName>
    </submittedName>
</protein>
<organism evidence="6">
    <name type="scientific">Rhodothermus marinus</name>
    <name type="common">Rhodothermus obamensis</name>
    <dbReference type="NCBI Taxonomy" id="29549"/>
    <lineage>
        <taxon>Bacteria</taxon>
        <taxon>Pseudomonadati</taxon>
        <taxon>Rhodothermota</taxon>
        <taxon>Rhodothermia</taxon>
        <taxon>Rhodothermales</taxon>
        <taxon>Rhodothermaceae</taxon>
        <taxon>Rhodothermus</taxon>
    </lineage>
</organism>